<reference evidence="8" key="1">
    <citation type="submission" date="2023-06" db="EMBL/GenBank/DDBJ databases">
        <title>Genome-scale phylogeny and comparative genomics of the fungal order Sordariales.</title>
        <authorList>
            <consortium name="Lawrence Berkeley National Laboratory"/>
            <person name="Hensen N."/>
            <person name="Bonometti L."/>
            <person name="Westerberg I."/>
            <person name="Brannstrom I.O."/>
            <person name="Guillou S."/>
            <person name="Cros-Aarteil S."/>
            <person name="Calhoun S."/>
            <person name="Haridas S."/>
            <person name="Kuo A."/>
            <person name="Mondo S."/>
            <person name="Pangilinan J."/>
            <person name="Riley R."/>
            <person name="LaButti K."/>
            <person name="Andreopoulos B."/>
            <person name="Lipzen A."/>
            <person name="Chen C."/>
            <person name="Yanf M."/>
            <person name="Daum C."/>
            <person name="Ng V."/>
            <person name="Clum A."/>
            <person name="Steindorff A."/>
            <person name="Ohm R."/>
            <person name="Martin F."/>
            <person name="Silar P."/>
            <person name="Natvig D."/>
            <person name="Lalanne C."/>
            <person name="Gautier V."/>
            <person name="Ament-velasquez S.L."/>
            <person name="Kruys A."/>
            <person name="Hutchinson M.I."/>
            <person name="Powell A.J."/>
            <person name="Barry K."/>
            <person name="Miller A.N."/>
            <person name="Grigoriev I.V."/>
            <person name="Debuchy R."/>
            <person name="Gladieux P."/>
            <person name="Thoren M.H."/>
            <person name="Johannesson H."/>
        </authorList>
    </citation>
    <scope>NUCLEOTIDE SEQUENCE</scope>
    <source>
        <strain evidence="8">SMH3187-1</strain>
    </source>
</reference>
<dbReference type="InterPro" id="IPR051742">
    <property type="entry name" value="Ribosome_Assembly_uL10"/>
</dbReference>
<dbReference type="InterPro" id="IPR033867">
    <property type="entry name" value="Mrt4"/>
</dbReference>
<dbReference type="AlphaFoldDB" id="A0AA40BQ56"/>
<dbReference type="GO" id="GO:0000027">
    <property type="term" value="P:ribosomal large subunit assembly"/>
    <property type="evidence" value="ECO:0007669"/>
    <property type="project" value="InterPro"/>
</dbReference>
<keyword evidence="9" id="KW-1185">Reference proteome</keyword>
<evidence type="ECO:0000259" key="7">
    <source>
        <dbReference type="Pfam" id="PF17777"/>
    </source>
</evidence>
<proteinExistence type="inferred from homology"/>
<organism evidence="8 9">
    <name type="scientific">Schizothecium vesticola</name>
    <dbReference type="NCBI Taxonomy" id="314040"/>
    <lineage>
        <taxon>Eukaryota</taxon>
        <taxon>Fungi</taxon>
        <taxon>Dikarya</taxon>
        <taxon>Ascomycota</taxon>
        <taxon>Pezizomycotina</taxon>
        <taxon>Sordariomycetes</taxon>
        <taxon>Sordariomycetidae</taxon>
        <taxon>Sordariales</taxon>
        <taxon>Schizotheciaceae</taxon>
        <taxon>Schizothecium</taxon>
    </lineage>
</organism>
<evidence type="ECO:0000256" key="4">
    <source>
        <dbReference type="ARBA" id="ARBA00022490"/>
    </source>
</evidence>
<dbReference type="FunFam" id="3.90.105.20:FF:000003">
    <property type="entry name" value="Ribosome assembly factor mrt4"/>
    <property type="match status" value="1"/>
</dbReference>
<dbReference type="FunFam" id="3.30.70.1730:FF:000005">
    <property type="entry name" value="Ribosome assembly factor mrt4"/>
    <property type="match status" value="1"/>
</dbReference>
<gene>
    <name evidence="8" type="ORF">B0T18DRAFT_394652</name>
</gene>
<accession>A0AA40BQ56</accession>
<dbReference type="Pfam" id="PF17777">
    <property type="entry name" value="RL10P_insert"/>
    <property type="match status" value="1"/>
</dbReference>
<dbReference type="Proteomes" id="UP001172155">
    <property type="component" value="Unassembled WGS sequence"/>
</dbReference>
<dbReference type="GO" id="GO:0030687">
    <property type="term" value="C:preribosome, large subunit precursor"/>
    <property type="evidence" value="ECO:0007669"/>
    <property type="project" value="TreeGrafter"/>
</dbReference>
<comment type="similarity">
    <text evidence="2 6">Belongs to the universal ribosomal protein uL10 family.</text>
</comment>
<dbReference type="InterPro" id="IPR043141">
    <property type="entry name" value="Ribosomal_uL10-like_sf"/>
</dbReference>
<feature type="domain" description="Large ribosomal subunit protein uL10-like insertion" evidence="7">
    <location>
        <begin position="125"/>
        <end position="213"/>
    </location>
</feature>
<protein>
    <recommendedName>
        <fullName evidence="6">Ribosome assembly factor mrt4</fullName>
    </recommendedName>
</protein>
<keyword evidence="4 6" id="KW-0963">Cytoplasm</keyword>
<comment type="caution">
    <text evidence="8">The sequence shown here is derived from an EMBL/GenBank/DDBJ whole genome shotgun (WGS) entry which is preliminary data.</text>
</comment>
<evidence type="ECO:0000256" key="3">
    <source>
        <dbReference type="ARBA" id="ARBA00011117"/>
    </source>
</evidence>
<comment type="function">
    <text evidence="1 6">Component of the ribosome assembly machinery. Nuclear paralog of the ribosomal protein P0, it binds pre-60S subunits at an early stage of assembly in the nucleolus, and is replaced by P0 in cytoplasmic pre-60S subunits and mature 80S ribosomes.</text>
</comment>
<dbReference type="GO" id="GO:0005730">
    <property type="term" value="C:nucleolus"/>
    <property type="evidence" value="ECO:0007669"/>
    <property type="project" value="UniProtKB-SubCell"/>
</dbReference>
<dbReference type="InterPro" id="IPR001790">
    <property type="entry name" value="Ribosomal_uL10"/>
</dbReference>
<dbReference type="SUPFAM" id="SSF160369">
    <property type="entry name" value="Ribosomal protein L10-like"/>
    <property type="match status" value="1"/>
</dbReference>
<dbReference type="Gene3D" id="3.90.105.20">
    <property type="match status" value="1"/>
</dbReference>
<name>A0AA40BQ56_9PEZI</name>
<dbReference type="PANTHER" id="PTHR45841:SF1">
    <property type="entry name" value="MRNA TURNOVER PROTEIN 4 HOMOLOG"/>
    <property type="match status" value="1"/>
</dbReference>
<sequence length="257" mass="28571">MPKSKRARTFHLTQVTKKTREQKEKLFTNIRECVPKYEHCFVFSIDNMRNSYLKDIRHELSDCRLFFGKTKLTARALGTTPEESQADGIHLLTRYLSGSVGLLFTNRDPSSIISYFSTLTQVDFARAGTRATRTVVVPPGPLMSTGGEVPAEHDVPVTHTLEPEFRKLGLPTRMVSGKVVLGADEETGAGYTVCREGEVLDSRQTRVLKLFSVCTAEFRVQLMAYWTKGTGEVTELAKPVEGAAAAAGEEDEMSEDE</sequence>
<dbReference type="GO" id="GO:0005840">
    <property type="term" value="C:ribosome"/>
    <property type="evidence" value="ECO:0007669"/>
    <property type="project" value="UniProtKB-KW"/>
</dbReference>
<dbReference type="EMBL" id="JAUKUD010000007">
    <property type="protein sequence ID" value="KAK0738347.1"/>
    <property type="molecule type" value="Genomic_DNA"/>
</dbReference>
<dbReference type="Gene3D" id="3.30.70.1730">
    <property type="match status" value="1"/>
</dbReference>
<comment type="subcellular location">
    <subcellularLocation>
        <location evidence="6">Cytoplasm</location>
    </subcellularLocation>
    <subcellularLocation>
        <location evidence="6">Nucleus</location>
        <location evidence="6">Nucleolus</location>
    </subcellularLocation>
</comment>
<dbReference type="GO" id="GO:0003723">
    <property type="term" value="F:RNA binding"/>
    <property type="evidence" value="ECO:0007669"/>
    <property type="project" value="TreeGrafter"/>
</dbReference>
<comment type="subunit">
    <text evidence="3 6">Associates with the pre-60S ribosomal particle.</text>
</comment>
<evidence type="ECO:0000256" key="2">
    <source>
        <dbReference type="ARBA" id="ARBA00008889"/>
    </source>
</evidence>
<dbReference type="InterPro" id="IPR040637">
    <property type="entry name" value="Ribosomal_uL10-like_insert"/>
</dbReference>
<evidence type="ECO:0000256" key="6">
    <source>
        <dbReference type="RuleBase" id="RU364039"/>
    </source>
</evidence>
<dbReference type="GO" id="GO:0005737">
    <property type="term" value="C:cytoplasm"/>
    <property type="evidence" value="ECO:0007669"/>
    <property type="project" value="UniProtKB-SubCell"/>
</dbReference>
<evidence type="ECO:0000256" key="1">
    <source>
        <dbReference type="ARBA" id="ARBA00004046"/>
    </source>
</evidence>
<dbReference type="CDD" id="cd05796">
    <property type="entry name" value="Ribosomal_P0_like"/>
    <property type="match status" value="1"/>
</dbReference>
<keyword evidence="8" id="KW-0689">Ribosomal protein</keyword>
<evidence type="ECO:0000256" key="5">
    <source>
        <dbReference type="ARBA" id="ARBA00023242"/>
    </source>
</evidence>
<keyword evidence="8" id="KW-0687">Ribonucleoprotein</keyword>
<dbReference type="GO" id="GO:0000956">
    <property type="term" value="P:nuclear-transcribed mRNA catabolic process"/>
    <property type="evidence" value="ECO:0007669"/>
    <property type="project" value="TreeGrafter"/>
</dbReference>
<dbReference type="PANTHER" id="PTHR45841">
    <property type="entry name" value="MRNA TURNOVER PROTEIN 4 MRTO4"/>
    <property type="match status" value="1"/>
</dbReference>
<keyword evidence="6" id="KW-0690">Ribosome biogenesis</keyword>
<evidence type="ECO:0000313" key="8">
    <source>
        <dbReference type="EMBL" id="KAK0738347.1"/>
    </source>
</evidence>
<dbReference type="Pfam" id="PF00466">
    <property type="entry name" value="Ribosomal_L10"/>
    <property type="match status" value="1"/>
</dbReference>
<dbReference type="GO" id="GO:0006364">
    <property type="term" value="P:rRNA processing"/>
    <property type="evidence" value="ECO:0007669"/>
    <property type="project" value="TreeGrafter"/>
</dbReference>
<dbReference type="InterPro" id="IPR043164">
    <property type="entry name" value="Ribosomal_uL10-like_insert_sf"/>
</dbReference>
<evidence type="ECO:0000313" key="9">
    <source>
        <dbReference type="Proteomes" id="UP001172155"/>
    </source>
</evidence>
<keyword evidence="5 6" id="KW-0539">Nucleus</keyword>